<keyword evidence="3" id="KW-1185">Reference proteome</keyword>
<dbReference type="InterPro" id="IPR043129">
    <property type="entry name" value="ATPase_NBD"/>
</dbReference>
<proteinExistence type="predicted"/>
<dbReference type="Proteomes" id="UP000277671">
    <property type="component" value="Unassembled WGS sequence"/>
</dbReference>
<dbReference type="SUPFAM" id="SSF53067">
    <property type="entry name" value="Actin-like ATPase domain"/>
    <property type="match status" value="2"/>
</dbReference>
<dbReference type="RefSeq" id="WP_170208767.1">
    <property type="nucleotide sequence ID" value="NZ_RBKT01000001.1"/>
</dbReference>
<reference evidence="2 3" key="1">
    <citation type="submission" date="2018-10" db="EMBL/GenBank/DDBJ databases">
        <title>Sequencing the genomes of 1000 actinobacteria strains.</title>
        <authorList>
            <person name="Klenk H.-P."/>
        </authorList>
    </citation>
    <scope>NUCLEOTIDE SEQUENCE [LARGE SCALE GENOMIC DNA]</scope>
    <source>
        <strain evidence="2 3">DSM 45175</strain>
    </source>
</reference>
<dbReference type="AlphaFoldDB" id="A0A495JSW4"/>
<dbReference type="GO" id="GO:0016301">
    <property type="term" value="F:kinase activity"/>
    <property type="evidence" value="ECO:0007669"/>
    <property type="project" value="UniProtKB-KW"/>
</dbReference>
<dbReference type="PANTHER" id="PTHR43190:SF3">
    <property type="entry name" value="N-ACETYL-D-GLUCOSAMINE KINASE"/>
    <property type="match status" value="1"/>
</dbReference>
<organism evidence="2 3">
    <name type="scientific">Micromonospora pisi</name>
    <dbReference type="NCBI Taxonomy" id="589240"/>
    <lineage>
        <taxon>Bacteria</taxon>
        <taxon>Bacillati</taxon>
        <taxon>Actinomycetota</taxon>
        <taxon>Actinomycetes</taxon>
        <taxon>Micromonosporales</taxon>
        <taxon>Micromonosporaceae</taxon>
        <taxon>Micromonospora</taxon>
    </lineage>
</organism>
<evidence type="ECO:0000259" key="1">
    <source>
        <dbReference type="Pfam" id="PF01869"/>
    </source>
</evidence>
<dbReference type="InterPro" id="IPR002731">
    <property type="entry name" value="ATPase_BadF"/>
</dbReference>
<protein>
    <submittedName>
        <fullName evidence="2">N-acetylglucosamine kinase-like BadF-type ATPase</fullName>
    </submittedName>
</protein>
<comment type="caution">
    <text evidence="2">The sequence shown here is derived from an EMBL/GenBank/DDBJ whole genome shotgun (WGS) entry which is preliminary data.</text>
</comment>
<accession>A0A495JSW4</accession>
<keyword evidence="2" id="KW-0808">Transferase</keyword>
<keyword evidence="2" id="KW-0418">Kinase</keyword>
<evidence type="ECO:0000313" key="3">
    <source>
        <dbReference type="Proteomes" id="UP000277671"/>
    </source>
</evidence>
<dbReference type="Pfam" id="PF01869">
    <property type="entry name" value="BcrAD_BadFG"/>
    <property type="match status" value="1"/>
</dbReference>
<dbReference type="Gene3D" id="3.30.420.40">
    <property type="match status" value="2"/>
</dbReference>
<gene>
    <name evidence="2" type="ORF">BDK92_6508</name>
</gene>
<sequence>MTTPLVLGADAGGTTTRAVVATLDGRIVGRGRSDAGNPVAVDPVEAAAALGAAIGSALTGHDPSRVVGGVVGLAGVSRLADPSVGAVYAGHWSRLGLSCPVRPVGDALVAFAAGTPANTGTVLIAGTGAVAAVLHEGNIIRIADGLGWLLGDEGSGYWLGLAAVKATARALYRGTPPRDGSLGGAVCAQVGTTEPDTFVTRIYQLSRDRVAAIAPAVARTARDGDPDARHILRTAAHRLADTLVSLHPAPGPVVLAGGVLGGVPEIRENVQRQLADRLGQPGVIAGDGAAGAAWLATRLVEPRAGNGIHARLVSPG</sequence>
<dbReference type="InterPro" id="IPR052519">
    <property type="entry name" value="Euk-type_GlcNAc_Kinase"/>
</dbReference>
<dbReference type="PANTHER" id="PTHR43190">
    <property type="entry name" value="N-ACETYL-D-GLUCOSAMINE KINASE"/>
    <property type="match status" value="1"/>
</dbReference>
<name>A0A495JSW4_9ACTN</name>
<evidence type="ECO:0000313" key="2">
    <source>
        <dbReference type="EMBL" id="RKR92076.1"/>
    </source>
</evidence>
<feature type="domain" description="ATPase BadF/BadG/BcrA/BcrD type" evidence="1">
    <location>
        <begin position="7"/>
        <end position="296"/>
    </location>
</feature>
<dbReference type="EMBL" id="RBKT01000001">
    <property type="protein sequence ID" value="RKR92076.1"/>
    <property type="molecule type" value="Genomic_DNA"/>
</dbReference>